<dbReference type="Gene3D" id="3.30.565.10">
    <property type="entry name" value="Histidine kinase-like ATPase, C-terminal domain"/>
    <property type="match status" value="1"/>
</dbReference>
<evidence type="ECO:0000256" key="1">
    <source>
        <dbReference type="ARBA" id="ARBA00000085"/>
    </source>
</evidence>
<evidence type="ECO:0000259" key="6">
    <source>
        <dbReference type="SMART" id="SM00387"/>
    </source>
</evidence>
<dbReference type="PANTHER" id="PTHR24421">
    <property type="entry name" value="NITRATE/NITRITE SENSOR PROTEIN NARX-RELATED"/>
    <property type="match status" value="1"/>
</dbReference>
<dbReference type="Pfam" id="PF02518">
    <property type="entry name" value="HATPase_c"/>
    <property type="match status" value="1"/>
</dbReference>
<accession>A0A8J8MTL0</accession>
<dbReference type="EMBL" id="CP047289">
    <property type="protein sequence ID" value="QUS36249.1"/>
    <property type="molecule type" value="Genomic_DNA"/>
</dbReference>
<dbReference type="InterPro" id="IPR029016">
    <property type="entry name" value="GAF-like_dom_sf"/>
</dbReference>
<name>A0A8J8MTL0_9RHOB</name>
<dbReference type="CDD" id="cd16917">
    <property type="entry name" value="HATPase_UhpB-NarQ-NarX-like"/>
    <property type="match status" value="1"/>
</dbReference>
<protein>
    <recommendedName>
        <fullName evidence="2">histidine kinase</fullName>
        <ecNumber evidence="2">2.7.13.3</ecNumber>
    </recommendedName>
</protein>
<dbReference type="InterPro" id="IPR003594">
    <property type="entry name" value="HATPase_dom"/>
</dbReference>
<reference evidence="7" key="1">
    <citation type="submission" date="2020-01" db="EMBL/GenBank/DDBJ databases">
        <authorList>
            <person name="Yang Y."/>
            <person name="Kwon Y.M."/>
        </authorList>
    </citation>
    <scope>NUCLEOTIDE SEQUENCE</scope>
    <source>
        <strain evidence="7">PG104</strain>
    </source>
</reference>
<dbReference type="GO" id="GO:0004673">
    <property type="term" value="F:protein histidine kinase activity"/>
    <property type="evidence" value="ECO:0007669"/>
    <property type="project" value="UniProtKB-EC"/>
</dbReference>
<dbReference type="SMART" id="SM00387">
    <property type="entry name" value="HATPase_c"/>
    <property type="match status" value="1"/>
</dbReference>
<dbReference type="AlphaFoldDB" id="A0A8J8MTL0"/>
<dbReference type="InterPro" id="IPR050482">
    <property type="entry name" value="Sensor_HK_TwoCompSys"/>
</dbReference>
<dbReference type="RefSeq" id="WP_211783469.1">
    <property type="nucleotide sequence ID" value="NZ_CP047289.1"/>
</dbReference>
<dbReference type="Proteomes" id="UP000679284">
    <property type="component" value="Chromosome"/>
</dbReference>
<dbReference type="EC" id="2.7.13.3" evidence="2"/>
<comment type="catalytic activity">
    <reaction evidence="1">
        <text>ATP + protein L-histidine = ADP + protein N-phospho-L-histidine.</text>
        <dbReference type="EC" id="2.7.13.3"/>
    </reaction>
</comment>
<keyword evidence="3" id="KW-0808">Transferase</keyword>
<gene>
    <name evidence="7" type="ORF">GR316_08175</name>
</gene>
<keyword evidence="8" id="KW-1185">Reference proteome</keyword>
<keyword evidence="4 7" id="KW-0418">Kinase</keyword>
<dbReference type="KEGG" id="fap:GR316_08175"/>
<organism evidence="7 8">
    <name type="scientific">Falsirhodobacter algicola</name>
    <dbReference type="NCBI Taxonomy" id="2692330"/>
    <lineage>
        <taxon>Bacteria</taxon>
        <taxon>Pseudomonadati</taxon>
        <taxon>Pseudomonadota</taxon>
        <taxon>Alphaproteobacteria</taxon>
        <taxon>Rhodobacterales</taxon>
        <taxon>Paracoccaceae</taxon>
        <taxon>Falsirhodobacter</taxon>
    </lineage>
</organism>
<dbReference type="GO" id="GO:0000160">
    <property type="term" value="P:phosphorelay signal transduction system"/>
    <property type="evidence" value="ECO:0007669"/>
    <property type="project" value="UniProtKB-KW"/>
</dbReference>
<sequence length="436" mass="47767">MVRTSYAGTRNCGAGLALPNPKRPVLGFGPSRQEDAVHTVLPRSVSSADDALWRICGHLAEETEIRSALDAVAAEIAELIPFSHVDVCLLESPNWVSSYEIGIKTRWSRTRTQVKCSPVRDILSGRTDTLLTDNAMEDPRYIYPGARCGPILEQTLRSRVSVVMKAMGVMIGSLNVSHTQAGLYDADSVETVRRLSVVLSPFFHALHSAERVHRAAHLSAEAIAREEGLRRGALGLTQAMESERQRIGMDLHDQTLADLTRILRDLSGEYPVPTAPVLAAKVGSCINDLRQIIDMAVPTLLQLFGFVHALRVHLERATSSQTIDTHIADRTGGHIDTLDPTTRTALYRIAQEAINNAVRHARAGEIRVFIEMDVQGNLILTIRDNGTGFDPGRDRLPSGLRHMQTRARLIAAQCDIFAQDGTCVTVCLPPTGEVRA</sequence>
<keyword evidence="5" id="KW-0902">Two-component regulatory system</keyword>
<dbReference type="SUPFAM" id="SSF55781">
    <property type="entry name" value="GAF domain-like"/>
    <property type="match status" value="1"/>
</dbReference>
<evidence type="ECO:0000256" key="5">
    <source>
        <dbReference type="ARBA" id="ARBA00023012"/>
    </source>
</evidence>
<evidence type="ECO:0000256" key="2">
    <source>
        <dbReference type="ARBA" id="ARBA00012438"/>
    </source>
</evidence>
<feature type="domain" description="Histidine kinase/HSP90-like ATPase" evidence="6">
    <location>
        <begin position="341"/>
        <end position="432"/>
    </location>
</feature>
<evidence type="ECO:0000256" key="3">
    <source>
        <dbReference type="ARBA" id="ARBA00022679"/>
    </source>
</evidence>
<dbReference type="PANTHER" id="PTHR24421:SF10">
    <property type="entry name" value="NITRATE_NITRITE SENSOR PROTEIN NARQ"/>
    <property type="match status" value="1"/>
</dbReference>
<dbReference type="Gene3D" id="3.30.450.40">
    <property type="match status" value="1"/>
</dbReference>
<evidence type="ECO:0000313" key="8">
    <source>
        <dbReference type="Proteomes" id="UP000679284"/>
    </source>
</evidence>
<proteinExistence type="predicted"/>
<dbReference type="InterPro" id="IPR036890">
    <property type="entry name" value="HATPase_C_sf"/>
</dbReference>
<evidence type="ECO:0000313" key="7">
    <source>
        <dbReference type="EMBL" id="QUS36249.1"/>
    </source>
</evidence>
<evidence type="ECO:0000256" key="4">
    <source>
        <dbReference type="ARBA" id="ARBA00022777"/>
    </source>
</evidence>
<dbReference type="SUPFAM" id="SSF55874">
    <property type="entry name" value="ATPase domain of HSP90 chaperone/DNA topoisomerase II/histidine kinase"/>
    <property type="match status" value="1"/>
</dbReference>